<dbReference type="InterPro" id="IPR047817">
    <property type="entry name" value="ABC2_TM_bact-type"/>
</dbReference>
<dbReference type="PANTHER" id="PTHR43229:SF2">
    <property type="entry name" value="NODULATION PROTEIN J"/>
    <property type="match status" value="1"/>
</dbReference>
<gene>
    <name evidence="7" type="ORF">A3F84_25015</name>
</gene>
<proteinExistence type="inferred from homology"/>
<keyword evidence="2 5" id="KW-0812">Transmembrane</keyword>
<comment type="caution">
    <text evidence="5">Lacks conserved residue(s) required for the propagation of feature annotation.</text>
</comment>
<dbReference type="InterPro" id="IPR013525">
    <property type="entry name" value="ABC2_TM"/>
</dbReference>
<evidence type="ECO:0000313" key="8">
    <source>
        <dbReference type="Proteomes" id="UP000178606"/>
    </source>
</evidence>
<dbReference type="GO" id="GO:0140359">
    <property type="term" value="F:ABC-type transporter activity"/>
    <property type="evidence" value="ECO:0007669"/>
    <property type="project" value="InterPro"/>
</dbReference>
<feature type="transmembrane region" description="Helical" evidence="5">
    <location>
        <begin position="98"/>
        <end position="124"/>
    </location>
</feature>
<dbReference type="PRINTS" id="PR00164">
    <property type="entry name" value="ABC2TRNSPORT"/>
</dbReference>
<dbReference type="GO" id="GO:0043190">
    <property type="term" value="C:ATP-binding cassette (ABC) transporter complex"/>
    <property type="evidence" value="ECO:0007669"/>
    <property type="project" value="InterPro"/>
</dbReference>
<dbReference type="InterPro" id="IPR000412">
    <property type="entry name" value="ABC_2_transport"/>
</dbReference>
<keyword evidence="4 5" id="KW-0472">Membrane</keyword>
<comment type="similarity">
    <text evidence="5">Belongs to the ABC-2 integral membrane protein family.</text>
</comment>
<dbReference type="PANTHER" id="PTHR43229">
    <property type="entry name" value="NODULATION PROTEIN J"/>
    <property type="match status" value="1"/>
</dbReference>
<keyword evidence="3 5" id="KW-1133">Transmembrane helix</keyword>
<dbReference type="Pfam" id="PF01061">
    <property type="entry name" value="ABC2_membrane"/>
    <property type="match status" value="1"/>
</dbReference>
<evidence type="ECO:0000256" key="3">
    <source>
        <dbReference type="ARBA" id="ARBA00022989"/>
    </source>
</evidence>
<organism evidence="7 8">
    <name type="scientific">Handelsmanbacteria sp. (strain RIFCSPLOWO2_12_FULL_64_10)</name>
    <dbReference type="NCBI Taxonomy" id="1817868"/>
    <lineage>
        <taxon>Bacteria</taxon>
        <taxon>Candidatus Handelsmaniibacteriota</taxon>
    </lineage>
</organism>
<protein>
    <recommendedName>
        <fullName evidence="5">Transport permease protein</fullName>
    </recommendedName>
</protein>
<dbReference type="AlphaFoldDB" id="A0A1F6CJL1"/>
<comment type="subcellular location">
    <subcellularLocation>
        <location evidence="5">Cell membrane</location>
        <topology evidence="5">Multi-pass membrane protein</topology>
    </subcellularLocation>
    <subcellularLocation>
        <location evidence="1">Membrane</location>
        <topology evidence="1">Multi-pass membrane protein</topology>
    </subcellularLocation>
</comment>
<reference evidence="7 8" key="1">
    <citation type="journal article" date="2016" name="Nat. Commun.">
        <title>Thousands of microbial genomes shed light on interconnected biogeochemical processes in an aquifer system.</title>
        <authorList>
            <person name="Anantharaman K."/>
            <person name="Brown C.T."/>
            <person name="Hug L.A."/>
            <person name="Sharon I."/>
            <person name="Castelle C.J."/>
            <person name="Probst A.J."/>
            <person name="Thomas B.C."/>
            <person name="Singh A."/>
            <person name="Wilkins M.J."/>
            <person name="Karaoz U."/>
            <person name="Brodie E.L."/>
            <person name="Williams K.H."/>
            <person name="Hubbard S.S."/>
            <person name="Banfield J.F."/>
        </authorList>
    </citation>
    <scope>NUCLEOTIDE SEQUENCE [LARGE SCALE GENOMIC DNA]</scope>
    <source>
        <strain evidence="8">RIFCSPLOWO2_12_FULL_64_10</strain>
    </source>
</reference>
<dbReference type="PROSITE" id="PS51012">
    <property type="entry name" value="ABC_TM2"/>
    <property type="match status" value="1"/>
</dbReference>
<feature type="transmembrane region" description="Helical" evidence="5">
    <location>
        <begin position="21"/>
        <end position="43"/>
    </location>
</feature>
<evidence type="ECO:0000259" key="6">
    <source>
        <dbReference type="PROSITE" id="PS51012"/>
    </source>
</evidence>
<keyword evidence="5" id="KW-1003">Cell membrane</keyword>
<dbReference type="EMBL" id="MFKF01000233">
    <property type="protein sequence ID" value="OGG49335.1"/>
    <property type="molecule type" value="Genomic_DNA"/>
</dbReference>
<keyword evidence="5" id="KW-0813">Transport</keyword>
<feature type="domain" description="ABC transmembrane type-2" evidence="6">
    <location>
        <begin position="21"/>
        <end position="241"/>
    </location>
</feature>
<evidence type="ECO:0000256" key="2">
    <source>
        <dbReference type="ARBA" id="ARBA00022692"/>
    </source>
</evidence>
<evidence type="ECO:0000256" key="1">
    <source>
        <dbReference type="ARBA" id="ARBA00004141"/>
    </source>
</evidence>
<feature type="non-terminal residue" evidence="7">
    <location>
        <position position="241"/>
    </location>
</feature>
<feature type="transmembrane region" description="Helical" evidence="5">
    <location>
        <begin position="55"/>
        <end position="77"/>
    </location>
</feature>
<dbReference type="InterPro" id="IPR051784">
    <property type="entry name" value="Nod_factor_ABC_transporter"/>
</dbReference>
<accession>A0A1F6CJL1</accession>
<sequence length="241" mass="25857">MMLAVWTLWLRELVRFYRDRHRMIGAFGQPLLFWLLIGSGFGGSFQAGGGTYLEYLYPGTLMMVLLFTAIFSTISVVEDRREGFLQSVLVSPIPRSGLVLGKILGGTTMALLQGVIFLALAAALGVSLRPAAAVSALGPVFLVAFGMTGLGFCIAWRMASTAGFHAIMNVFLMPLWLLSGAFFPRSGAPAWLGILMEVNPMTYGMSALRQTLYAGSPAQAEGLPSLPLSLVVTAAFAAFTF</sequence>
<evidence type="ECO:0000256" key="5">
    <source>
        <dbReference type="RuleBase" id="RU361157"/>
    </source>
</evidence>
<comment type="caution">
    <text evidence="7">The sequence shown here is derived from an EMBL/GenBank/DDBJ whole genome shotgun (WGS) entry which is preliminary data.</text>
</comment>
<feature type="transmembrane region" description="Helical" evidence="5">
    <location>
        <begin position="136"/>
        <end position="156"/>
    </location>
</feature>
<name>A0A1F6CJL1_HANXR</name>
<evidence type="ECO:0000313" key="7">
    <source>
        <dbReference type="EMBL" id="OGG49335.1"/>
    </source>
</evidence>
<evidence type="ECO:0000256" key="4">
    <source>
        <dbReference type="ARBA" id="ARBA00023136"/>
    </source>
</evidence>
<dbReference type="Proteomes" id="UP000178606">
    <property type="component" value="Unassembled WGS sequence"/>
</dbReference>
<feature type="transmembrane region" description="Helical" evidence="5">
    <location>
        <begin position="163"/>
        <end position="183"/>
    </location>
</feature>
<dbReference type="PIRSF" id="PIRSF006648">
    <property type="entry name" value="DrrB"/>
    <property type="match status" value="1"/>
</dbReference>